<keyword evidence="16 22" id="KW-0238">DNA-binding</keyword>
<comment type="subcellular location">
    <subcellularLocation>
        <location evidence="2">Mitochondrion</location>
    </subcellularLocation>
    <subcellularLocation>
        <location evidence="22">Nucleus</location>
    </subcellularLocation>
    <subcellularLocation>
        <location evidence="22">Chromosome</location>
    </subcellularLocation>
</comment>
<evidence type="ECO:0000256" key="9">
    <source>
        <dbReference type="ARBA" id="ARBA00022759"/>
    </source>
</evidence>
<evidence type="ECO:0000313" key="28">
    <source>
        <dbReference type="EMBL" id="KAK2585939.1"/>
    </source>
</evidence>
<dbReference type="GO" id="GO:0005694">
    <property type="term" value="C:chromosome"/>
    <property type="evidence" value="ECO:0007669"/>
    <property type="project" value="UniProtKB-SubCell"/>
</dbReference>
<dbReference type="Gene3D" id="3.90.320.10">
    <property type="match status" value="1"/>
</dbReference>
<dbReference type="GO" id="GO:0005634">
    <property type="term" value="C:nucleus"/>
    <property type="evidence" value="ECO:0007669"/>
    <property type="project" value="UniProtKB-SubCell"/>
</dbReference>
<protein>
    <recommendedName>
        <fullName evidence="22">DNA replication ATP-dependent helicase/nuclease</fullName>
        <ecNumber evidence="22">3.1.-.-</ecNumber>
        <ecNumber evidence="22">3.6.4.12</ecNumber>
    </recommendedName>
</protein>
<dbReference type="Pfam" id="PF13087">
    <property type="entry name" value="AAA_12"/>
    <property type="match status" value="1"/>
</dbReference>
<dbReference type="GO" id="GO:0046872">
    <property type="term" value="F:metal ion binding"/>
    <property type="evidence" value="ECO:0007669"/>
    <property type="project" value="UniProtKB-UniRule"/>
</dbReference>
<keyword evidence="15 22" id="KW-0411">Iron-sulfur</keyword>
<reference evidence="28" key="2">
    <citation type="journal article" date="2023" name="Commun. Biol.">
        <title>Intrasexual cuticular hydrocarbon dimorphism in a wasp sheds light on hydrocarbon biosynthesis genes in Hymenoptera.</title>
        <authorList>
            <person name="Moris V.C."/>
            <person name="Podsiadlowski L."/>
            <person name="Martin S."/>
            <person name="Oeyen J.P."/>
            <person name="Donath A."/>
            <person name="Petersen M."/>
            <person name="Wilbrandt J."/>
            <person name="Misof B."/>
            <person name="Liedtke D."/>
            <person name="Thamm M."/>
            <person name="Scheiner R."/>
            <person name="Schmitt T."/>
            <person name="Niehuis O."/>
        </authorList>
    </citation>
    <scope>NUCLEOTIDE SEQUENCE</scope>
    <source>
        <strain evidence="28">GBR_01_08_01A</strain>
    </source>
</reference>
<evidence type="ECO:0000256" key="6">
    <source>
        <dbReference type="ARBA" id="ARBA00022722"/>
    </source>
</evidence>
<evidence type="ECO:0000256" key="19">
    <source>
        <dbReference type="ARBA" id="ARBA00023242"/>
    </source>
</evidence>
<evidence type="ECO:0000256" key="22">
    <source>
        <dbReference type="RuleBase" id="RU367041"/>
    </source>
</evidence>
<evidence type="ECO:0000259" key="27">
    <source>
        <dbReference type="Pfam" id="PF21123"/>
    </source>
</evidence>
<feature type="region of interest" description="Disordered" evidence="23">
    <location>
        <begin position="1"/>
        <end position="21"/>
    </location>
</feature>
<dbReference type="FunFam" id="3.40.50.300:FF:000721">
    <property type="entry name" value="DNA replication ATP-dependent helicase/nuclease DNA2"/>
    <property type="match status" value="1"/>
</dbReference>
<proteinExistence type="inferred from homology"/>
<keyword evidence="9" id="KW-0255">Endonuclease</keyword>
<evidence type="ECO:0000256" key="17">
    <source>
        <dbReference type="ARBA" id="ARBA00023128"/>
    </source>
</evidence>
<dbReference type="InterPro" id="IPR014808">
    <property type="entry name" value="DNA_replication_fac_Dna2_N"/>
</dbReference>
<dbReference type="InterPro" id="IPR041677">
    <property type="entry name" value="DNA2/NAM7_AAA_11"/>
</dbReference>
<dbReference type="InterPro" id="IPR011604">
    <property type="entry name" value="PDDEXK-like_dom_sf"/>
</dbReference>
<dbReference type="InterPro" id="IPR045055">
    <property type="entry name" value="DNA2/NAM7-like"/>
</dbReference>
<sequence>MKKSNLTQNKQSSKNPIVNSSQKKISSFFSNNSELSVKNKDVILVEITNNSPSEDVIKKRKRCDDVDFEPGSKVKSICISDIDKSLKNNTVSTISDSNLIKIIDLTKENAACKEHCEMLLESKSATSKTEIIEKKETVAKNCHNIEEMDDNSSIKDIVNNKNHDKQKPLCTKTENTFNTINEWDMIKEGDFDEMFDCDWNIDSQINLDSFQRCDVISKEKEPKSMILKIQHAYQKTFATITCLGFWKDLQIEEGDVVMIQAKKESQNWIIDNNNGFIITQPDALISSTTVVGGLFCNRRAVLIDKFGKIESLPHLMSSQPALTIGRIVHTMIQKCLTENIYKLPDIMKLAETELQTRDAMDMLYKSQTSLETCKKEIFSYVPRISEFIKHYVHDTKQEIIGNIKDNFKGKISEVCDIEENIWLPELGVKGKIDITVEVKINSRKKIMPLEVKTGKTSFSIEHRGQVILYIMMMALVGQDTDSGLLLYLRDNSMREITCSHAEKRDLILLRNTLADYFTKTKNIVLSSNLEDVSKTMPLPEPINHHNACIKCPYNTLCCAYLMKDDNVKLSDSHPLVALSQQILSKFETNHIDYVTKWVCFLQVEQSIQSEEYTMRDVWSLTPEKREIKGTCICNLKVIGKVTEQYDRYEHIFVKANGQAISTESICTEFSENEYIIISTNTRINISSGFVINVKKDAIIVLLDRDITKRNINSSFHVDKYSSTSFLSIVFAYIGGLLSDDDVCKRLRSIVIDRKPATFLAKLPRSTICTAAAMLQHLNEDQQRAILKCLAANEYVLIKGMPGTGKTETIVTLIEVLFKLGCSVIVTSHTNSAVDNILVKLLAKNLDFIRLGSPFMINSLLRCKSEEYLTSKCKSLEELESVYSNKNIVGVTCFGAHHVLFGKKKFDVCIVDESTQVMQPAILGPLYNAHKFILVGDPNQLPPVIKSKTARNLGAAESLFERLDSHNNTVNLTLQYRMNKNITDLANNLTYNGELKAGSKSVENATFISQDTSIPLSDEKWIQAALSPNLEDSVIILDTGCTQDMSINFDHKKENLTTDTVYSNIWEAALILRLLKTLFQMGISSEQIGIMAAYKAQVTLLKGLIGTKIEVNTVDQYQGRDKAIILYSCARSVKKKFDKVQDSGILEDQRRLTVAITRAKHKLIVIADKDTIIQYTPFKKLFSIVQEKNIINLHNGSNNLNWKPIIQLLEENIC</sequence>
<dbReference type="InterPro" id="IPR048459">
    <property type="entry name" value="DNA2_Rift"/>
</dbReference>
<feature type="domain" description="DNA2/NAM7 helicase helicase" evidence="25">
    <location>
        <begin position="776"/>
        <end position="868"/>
    </location>
</feature>
<dbReference type="GO" id="GO:0005524">
    <property type="term" value="F:ATP binding"/>
    <property type="evidence" value="ECO:0007669"/>
    <property type="project" value="UniProtKB-UniRule"/>
</dbReference>
<keyword evidence="19 22" id="KW-0539">Nucleus</keyword>
<dbReference type="InterPro" id="IPR026851">
    <property type="entry name" value="Dna2/JHS1_DEXXQ-box"/>
</dbReference>
<comment type="caution">
    <text evidence="28">The sequence shown here is derived from an EMBL/GenBank/DDBJ whole genome shotgun (WGS) entry which is preliminary data.</text>
</comment>
<dbReference type="GO" id="GO:0006281">
    <property type="term" value="P:DNA repair"/>
    <property type="evidence" value="ECO:0007669"/>
    <property type="project" value="UniProtKB-KW"/>
</dbReference>
<accession>A0AAD9RU10</accession>
<keyword evidence="11 22" id="KW-0378">Hydrolase</keyword>
<dbReference type="Gene3D" id="3.40.50.300">
    <property type="entry name" value="P-loop containing nucleotide triphosphate hydrolases"/>
    <property type="match status" value="2"/>
</dbReference>
<dbReference type="CDD" id="cd22318">
    <property type="entry name" value="DNA2_N-like"/>
    <property type="match status" value="1"/>
</dbReference>
<dbReference type="AlphaFoldDB" id="A0AAD9RU10"/>
<evidence type="ECO:0000256" key="7">
    <source>
        <dbReference type="ARBA" id="ARBA00022723"/>
    </source>
</evidence>
<evidence type="ECO:0000259" key="26">
    <source>
        <dbReference type="Pfam" id="PF13087"/>
    </source>
</evidence>
<dbReference type="Pfam" id="PF21123">
    <property type="entry name" value="Dna2_Rift"/>
    <property type="match status" value="1"/>
</dbReference>
<keyword evidence="14 22" id="KW-0408">Iron</keyword>
<dbReference type="GO" id="GO:0033567">
    <property type="term" value="P:DNA replication, Okazaki fragment processing"/>
    <property type="evidence" value="ECO:0007669"/>
    <property type="project" value="UniProtKB-UniRule"/>
</dbReference>
<dbReference type="Pfam" id="PF08696">
    <property type="entry name" value="Dna2"/>
    <property type="match status" value="1"/>
</dbReference>
<reference evidence="28" key="1">
    <citation type="submission" date="2021-08" db="EMBL/GenBank/DDBJ databases">
        <authorList>
            <person name="Misof B."/>
            <person name="Oliver O."/>
            <person name="Podsiadlowski L."/>
            <person name="Donath A."/>
            <person name="Peters R."/>
            <person name="Mayer C."/>
            <person name="Rust J."/>
            <person name="Gunkel S."/>
            <person name="Lesny P."/>
            <person name="Martin S."/>
            <person name="Oeyen J.P."/>
            <person name="Petersen M."/>
            <person name="Panagiotis P."/>
            <person name="Wilbrandt J."/>
            <person name="Tanja T."/>
        </authorList>
    </citation>
    <scope>NUCLEOTIDE SEQUENCE</scope>
    <source>
        <strain evidence="28">GBR_01_08_01A</strain>
        <tissue evidence="28">Thorax + abdomen</tissue>
    </source>
</reference>
<evidence type="ECO:0000256" key="1">
    <source>
        <dbReference type="ARBA" id="ARBA00001966"/>
    </source>
</evidence>
<dbReference type="GO" id="GO:0017108">
    <property type="term" value="F:5'-flap endonuclease activity"/>
    <property type="evidence" value="ECO:0007669"/>
    <property type="project" value="UniProtKB-UniRule"/>
</dbReference>
<comment type="function">
    <text evidence="22">Key enzyme involved in DNA replication and DNA repair. Involved in Okazaki fragments processing by cleaving long flaps that escape FEN1: flaps that are longer than 27 nucleotides are coated by replication protein A complex (RPA), leading to recruit DNA2 which cleaves the flap until it is too short to bind RPA and becomes a substrate for FEN1. Also involved in 5'-end resection of DNA during double-strand break (DSB) repair by mediating the cleavage of 5'-ssDNA.</text>
</comment>
<evidence type="ECO:0000256" key="18">
    <source>
        <dbReference type="ARBA" id="ARBA00023204"/>
    </source>
</evidence>
<keyword evidence="8 22" id="KW-0547">Nucleotide-binding</keyword>
<dbReference type="Pfam" id="PF13086">
    <property type="entry name" value="AAA_11"/>
    <property type="match status" value="2"/>
</dbReference>
<keyword evidence="18 22" id="KW-0234">DNA repair</keyword>
<evidence type="ECO:0000256" key="15">
    <source>
        <dbReference type="ARBA" id="ARBA00023014"/>
    </source>
</evidence>
<dbReference type="InterPro" id="IPR027417">
    <property type="entry name" value="P-loop_NTPase"/>
</dbReference>
<feature type="domain" description="DNA2/NAM7 helicase helicase" evidence="25">
    <location>
        <begin position="869"/>
        <end position="947"/>
    </location>
</feature>
<feature type="domain" description="DNA replication factor Dna2 N-terminal" evidence="24">
    <location>
        <begin position="235"/>
        <end position="438"/>
    </location>
</feature>
<dbReference type="CDD" id="cd18041">
    <property type="entry name" value="DEXXQc_DNA2"/>
    <property type="match status" value="1"/>
</dbReference>
<evidence type="ECO:0000259" key="24">
    <source>
        <dbReference type="Pfam" id="PF08696"/>
    </source>
</evidence>
<keyword evidence="22" id="KW-0158">Chromosome</keyword>
<evidence type="ECO:0000256" key="8">
    <source>
        <dbReference type="ARBA" id="ARBA00022741"/>
    </source>
</evidence>
<feature type="domain" description="DNA2 rift barrel" evidence="27">
    <location>
        <begin position="623"/>
        <end position="719"/>
    </location>
</feature>
<evidence type="ECO:0000256" key="12">
    <source>
        <dbReference type="ARBA" id="ARBA00022806"/>
    </source>
</evidence>
<evidence type="ECO:0000256" key="3">
    <source>
        <dbReference type="ARBA" id="ARBA00007913"/>
    </source>
</evidence>
<dbReference type="Proteomes" id="UP001258017">
    <property type="component" value="Unassembled WGS sequence"/>
</dbReference>
<dbReference type="EC" id="3.1.-.-" evidence="22"/>
<feature type="domain" description="DNA2/NAM7 helicase-like C-terminal" evidence="26">
    <location>
        <begin position="955"/>
        <end position="1168"/>
    </location>
</feature>
<dbReference type="GO" id="GO:0071932">
    <property type="term" value="P:replication fork reversal"/>
    <property type="evidence" value="ECO:0007669"/>
    <property type="project" value="TreeGrafter"/>
</dbReference>
<dbReference type="GO" id="GO:0005739">
    <property type="term" value="C:mitochondrion"/>
    <property type="evidence" value="ECO:0007669"/>
    <property type="project" value="UniProtKB-SubCell"/>
</dbReference>
<evidence type="ECO:0000256" key="11">
    <source>
        <dbReference type="ARBA" id="ARBA00022801"/>
    </source>
</evidence>
<dbReference type="CDD" id="cd18808">
    <property type="entry name" value="SF1_C_Upf1"/>
    <property type="match status" value="1"/>
</dbReference>
<evidence type="ECO:0000256" key="20">
    <source>
        <dbReference type="ARBA" id="ARBA00023268"/>
    </source>
</evidence>
<keyword evidence="6 22" id="KW-0540">Nuclease</keyword>
<keyword evidence="12 22" id="KW-0347">Helicase</keyword>
<evidence type="ECO:0000259" key="25">
    <source>
        <dbReference type="Pfam" id="PF13086"/>
    </source>
</evidence>
<dbReference type="SUPFAM" id="SSF52540">
    <property type="entry name" value="P-loop containing nucleoside triphosphate hydrolases"/>
    <property type="match status" value="1"/>
</dbReference>
<keyword evidence="5 22" id="KW-0235">DNA replication</keyword>
<evidence type="ECO:0000256" key="13">
    <source>
        <dbReference type="ARBA" id="ARBA00022840"/>
    </source>
</evidence>
<keyword evidence="13 22" id="KW-0067">ATP-binding</keyword>
<dbReference type="GO" id="GO:0051539">
    <property type="term" value="F:4 iron, 4 sulfur cluster binding"/>
    <property type="evidence" value="ECO:0007669"/>
    <property type="project" value="UniProtKB-UniRule"/>
</dbReference>
<evidence type="ECO:0000256" key="10">
    <source>
        <dbReference type="ARBA" id="ARBA00022763"/>
    </source>
</evidence>
<evidence type="ECO:0000256" key="14">
    <source>
        <dbReference type="ARBA" id="ARBA00023004"/>
    </source>
</evidence>
<dbReference type="EMBL" id="JAIFRP010000021">
    <property type="protein sequence ID" value="KAK2585939.1"/>
    <property type="molecule type" value="Genomic_DNA"/>
</dbReference>
<evidence type="ECO:0000256" key="2">
    <source>
        <dbReference type="ARBA" id="ARBA00004173"/>
    </source>
</evidence>
<keyword evidence="20 22" id="KW-0511">Multifunctional enzyme</keyword>
<keyword evidence="17" id="KW-0496">Mitochondrion</keyword>
<comment type="catalytic activity">
    <reaction evidence="21 22">
        <text>ATP + H2O = ADP + phosphate + H(+)</text>
        <dbReference type="Rhea" id="RHEA:13065"/>
        <dbReference type="ChEBI" id="CHEBI:15377"/>
        <dbReference type="ChEBI" id="CHEBI:15378"/>
        <dbReference type="ChEBI" id="CHEBI:30616"/>
        <dbReference type="ChEBI" id="CHEBI:43474"/>
        <dbReference type="ChEBI" id="CHEBI:456216"/>
        <dbReference type="EC" id="3.6.4.12"/>
    </reaction>
</comment>
<gene>
    <name evidence="28" type="ORF">KPH14_010520</name>
</gene>
<evidence type="ECO:0000256" key="5">
    <source>
        <dbReference type="ARBA" id="ARBA00022705"/>
    </source>
</evidence>
<dbReference type="EC" id="3.6.4.12" evidence="22"/>
<keyword evidence="7 22" id="KW-0479">Metal-binding</keyword>
<name>A0AAD9RU10_9HYME</name>
<comment type="similarity">
    <text evidence="3 22">Belongs to the DNA2/NAM7 helicase family.</text>
</comment>
<evidence type="ECO:0000256" key="21">
    <source>
        <dbReference type="ARBA" id="ARBA00047995"/>
    </source>
</evidence>
<evidence type="ECO:0000256" key="4">
    <source>
        <dbReference type="ARBA" id="ARBA00022485"/>
    </source>
</evidence>
<evidence type="ECO:0000313" key="29">
    <source>
        <dbReference type="Proteomes" id="UP001258017"/>
    </source>
</evidence>
<evidence type="ECO:0000256" key="16">
    <source>
        <dbReference type="ARBA" id="ARBA00023125"/>
    </source>
</evidence>
<evidence type="ECO:0000256" key="23">
    <source>
        <dbReference type="SAM" id="MobiDB-lite"/>
    </source>
</evidence>
<dbReference type="GO" id="GO:0017116">
    <property type="term" value="F:single-stranded DNA helicase activity"/>
    <property type="evidence" value="ECO:0007669"/>
    <property type="project" value="UniProtKB-UniRule"/>
</dbReference>
<organism evidence="28 29">
    <name type="scientific">Odynerus spinipes</name>
    <dbReference type="NCBI Taxonomy" id="1348599"/>
    <lineage>
        <taxon>Eukaryota</taxon>
        <taxon>Metazoa</taxon>
        <taxon>Ecdysozoa</taxon>
        <taxon>Arthropoda</taxon>
        <taxon>Hexapoda</taxon>
        <taxon>Insecta</taxon>
        <taxon>Pterygota</taxon>
        <taxon>Neoptera</taxon>
        <taxon>Endopterygota</taxon>
        <taxon>Hymenoptera</taxon>
        <taxon>Apocrita</taxon>
        <taxon>Aculeata</taxon>
        <taxon>Vespoidea</taxon>
        <taxon>Vespidae</taxon>
        <taxon>Eumeninae</taxon>
        <taxon>Odynerus</taxon>
    </lineage>
</organism>
<comment type="cofactor">
    <cofactor evidence="1">
        <name>[4Fe-4S] cluster</name>
        <dbReference type="ChEBI" id="CHEBI:49883"/>
    </cofactor>
</comment>
<dbReference type="GO" id="GO:0003677">
    <property type="term" value="F:DNA binding"/>
    <property type="evidence" value="ECO:0007669"/>
    <property type="project" value="UniProtKB-UniRule"/>
</dbReference>
<keyword evidence="10 22" id="KW-0227">DNA damage</keyword>
<dbReference type="PANTHER" id="PTHR10887">
    <property type="entry name" value="DNA2/NAM7 HELICASE FAMILY"/>
    <property type="match status" value="1"/>
</dbReference>
<dbReference type="InterPro" id="IPR041679">
    <property type="entry name" value="DNA2/NAM7-like_C"/>
</dbReference>
<dbReference type="PANTHER" id="PTHR10887:SF433">
    <property type="entry name" value="DNA REPLICATION ATP-DEPENDENT HELICASE_NUCLEASE DNA2"/>
    <property type="match status" value="1"/>
</dbReference>
<keyword evidence="4 22" id="KW-0004">4Fe-4S</keyword>
<keyword evidence="29" id="KW-1185">Reference proteome</keyword>
<dbReference type="InterPro" id="IPR047187">
    <property type="entry name" value="SF1_C_Upf1"/>
</dbReference>